<evidence type="ECO:0000256" key="10">
    <source>
        <dbReference type="SAM" id="Phobius"/>
    </source>
</evidence>
<dbReference type="STRING" id="147375.BXP28_16255"/>
<accession>A0A8B6WUN6</accession>
<dbReference type="GeneID" id="64217029"/>
<feature type="coiled-coil region" evidence="9">
    <location>
        <begin position="88"/>
        <end position="122"/>
    </location>
</feature>
<evidence type="ECO:0000256" key="1">
    <source>
        <dbReference type="ARBA" id="ARBA00004162"/>
    </source>
</evidence>
<proteinExistence type="inferred from homology"/>
<dbReference type="PANTHER" id="PTHR30329">
    <property type="entry name" value="STATOR ELEMENT OF FLAGELLAR MOTOR COMPLEX"/>
    <property type="match status" value="1"/>
</dbReference>
<gene>
    <name evidence="12" type="ORF">ERICIII_00146</name>
    <name evidence="13" type="ORF">ERICV_00139</name>
</gene>
<dbReference type="AlphaFoldDB" id="A0A2L1U8D6"/>
<evidence type="ECO:0000259" key="11">
    <source>
        <dbReference type="PROSITE" id="PS51123"/>
    </source>
</evidence>
<keyword evidence="7 8" id="KW-0472">Membrane</keyword>
<evidence type="ECO:0000256" key="4">
    <source>
        <dbReference type="ARBA" id="ARBA00022475"/>
    </source>
</evidence>
<dbReference type="InterPro" id="IPR006665">
    <property type="entry name" value="OmpA-like"/>
</dbReference>
<dbReference type="EMBL" id="CP019655">
    <property type="protein sequence ID" value="AVF24411.1"/>
    <property type="molecule type" value="Genomic_DNA"/>
</dbReference>
<dbReference type="InterPro" id="IPR025713">
    <property type="entry name" value="MotB-like_N_dom"/>
</dbReference>
<keyword evidence="12" id="KW-0969">Cilium</keyword>
<keyword evidence="9" id="KW-0175">Coiled coil</keyword>
<sequence length="257" mass="28912">MLTLARRSKKPEEHVNHERWLVTYADLITLLLAFFVIMYAMSKVDVNKYEVLAQSLSLQFKESNSILSMNSGVSGQNMPPKSTVGEITDKKTKERQAAAADMERKEKELQDILKTVQAYIEENHLEAQITVGNSERGVSVTLKDLFLFDLGKAELKPEAYPVLNKLASLFPTLDTKISIEGHTDNIPVRTGSPFQDNWGLSNARSLSVLRYFTTKADPKISDSKFMSTGYADTIPVAPNDSMENRAKNRRVEIVILR</sequence>
<comment type="subcellular location">
    <subcellularLocation>
        <location evidence="1">Cell membrane</location>
        <topology evidence="1">Single-pass membrane protein</topology>
    </subcellularLocation>
    <subcellularLocation>
        <location evidence="2">Cell outer membrane</location>
    </subcellularLocation>
</comment>
<keyword evidence="5 10" id="KW-0812">Transmembrane</keyword>
<dbReference type="GO" id="GO:0005886">
    <property type="term" value="C:plasma membrane"/>
    <property type="evidence" value="ECO:0007669"/>
    <property type="project" value="UniProtKB-SubCell"/>
</dbReference>
<dbReference type="RefSeq" id="WP_309557471.1">
    <property type="nucleotide sequence ID" value="NZ_CP019655.1"/>
</dbReference>
<dbReference type="SUPFAM" id="SSF103088">
    <property type="entry name" value="OmpA-like"/>
    <property type="match status" value="1"/>
</dbReference>
<dbReference type="InterPro" id="IPR050330">
    <property type="entry name" value="Bact_OuterMem_StrucFunc"/>
</dbReference>
<evidence type="ECO:0000256" key="8">
    <source>
        <dbReference type="PROSITE-ProRule" id="PRU00473"/>
    </source>
</evidence>
<dbReference type="Proteomes" id="UP000239833">
    <property type="component" value="Chromosome"/>
</dbReference>
<dbReference type="EMBL" id="CP019717">
    <property type="protein sequence ID" value="QHZ49371.1"/>
    <property type="molecule type" value="Genomic_DNA"/>
</dbReference>
<evidence type="ECO:0000256" key="9">
    <source>
        <dbReference type="SAM" id="Coils"/>
    </source>
</evidence>
<feature type="domain" description="OmpA-like" evidence="11">
    <location>
        <begin position="135"/>
        <end position="257"/>
    </location>
</feature>
<dbReference type="Proteomes" id="UP000464330">
    <property type="component" value="Chromosome"/>
</dbReference>
<evidence type="ECO:0000313" key="12">
    <source>
        <dbReference type="EMBL" id="AVF24411.1"/>
    </source>
</evidence>
<evidence type="ECO:0000256" key="3">
    <source>
        <dbReference type="ARBA" id="ARBA00008914"/>
    </source>
</evidence>
<comment type="similarity">
    <text evidence="3">Belongs to the MotB family.</text>
</comment>
<organism evidence="12 14">
    <name type="scientific">Paenibacillus larvae subsp. larvae</name>
    <dbReference type="NCBI Taxonomy" id="147375"/>
    <lineage>
        <taxon>Bacteria</taxon>
        <taxon>Bacillati</taxon>
        <taxon>Bacillota</taxon>
        <taxon>Bacilli</taxon>
        <taxon>Bacillales</taxon>
        <taxon>Paenibacillaceae</taxon>
        <taxon>Paenibacillus</taxon>
    </lineage>
</organism>
<dbReference type="InterPro" id="IPR006664">
    <property type="entry name" value="OMP_bac"/>
</dbReference>
<evidence type="ECO:0000256" key="2">
    <source>
        <dbReference type="ARBA" id="ARBA00004442"/>
    </source>
</evidence>
<dbReference type="PANTHER" id="PTHR30329:SF16">
    <property type="entry name" value="CHEMOTAXIS MOTB PROTEIN"/>
    <property type="match status" value="1"/>
</dbReference>
<dbReference type="GO" id="GO:0009279">
    <property type="term" value="C:cell outer membrane"/>
    <property type="evidence" value="ECO:0007669"/>
    <property type="project" value="UniProtKB-SubCell"/>
</dbReference>
<dbReference type="PROSITE" id="PS51123">
    <property type="entry name" value="OMPA_2"/>
    <property type="match status" value="1"/>
</dbReference>
<keyword evidence="6 10" id="KW-1133">Transmembrane helix</keyword>
<dbReference type="Pfam" id="PF00691">
    <property type="entry name" value="OmpA"/>
    <property type="match status" value="1"/>
</dbReference>
<evidence type="ECO:0000256" key="6">
    <source>
        <dbReference type="ARBA" id="ARBA00022989"/>
    </source>
</evidence>
<name>A0A2L1U8D6_9BACL</name>
<dbReference type="PRINTS" id="PR01021">
    <property type="entry name" value="OMPADOMAIN"/>
</dbReference>
<keyword evidence="12" id="KW-0282">Flagellum</keyword>
<evidence type="ECO:0000256" key="5">
    <source>
        <dbReference type="ARBA" id="ARBA00022692"/>
    </source>
</evidence>
<keyword evidence="12" id="KW-0966">Cell projection</keyword>
<evidence type="ECO:0000313" key="14">
    <source>
        <dbReference type="Proteomes" id="UP000239833"/>
    </source>
</evidence>
<dbReference type="Gene3D" id="3.30.1330.60">
    <property type="entry name" value="OmpA-like domain"/>
    <property type="match status" value="1"/>
</dbReference>
<dbReference type="Pfam" id="PF13677">
    <property type="entry name" value="MotB_plug"/>
    <property type="match status" value="1"/>
</dbReference>
<accession>A0A6C0QLT8</accession>
<evidence type="ECO:0000313" key="13">
    <source>
        <dbReference type="EMBL" id="QHZ49371.1"/>
    </source>
</evidence>
<evidence type="ECO:0000256" key="7">
    <source>
        <dbReference type="ARBA" id="ARBA00023136"/>
    </source>
</evidence>
<protein>
    <submittedName>
        <fullName evidence="12">Putative flagellar motor protein</fullName>
    </submittedName>
</protein>
<keyword evidence="4" id="KW-1003">Cell membrane</keyword>
<feature type="transmembrane region" description="Helical" evidence="10">
    <location>
        <begin position="21"/>
        <end position="41"/>
    </location>
</feature>
<accession>A0A2L1U8D6</accession>
<dbReference type="InterPro" id="IPR036737">
    <property type="entry name" value="OmpA-like_sf"/>
</dbReference>
<reference evidence="12 15" key="2">
    <citation type="journal article" date="2020" name="Int. J. Med. Microbiol.">
        <title>Discovery of Paenibacillus larvae ERIC V: Phenotypic and genomic comparison to genotypes ERIC I-IV reveal different inventories of virulence factors which correlate with epidemiological prevalences of American Foulbrood.</title>
        <authorList>
            <person name="Beims H."/>
            <person name="Bunk B."/>
            <person name="Erler S."/>
            <person name="Mohr K.I."/>
            <person name="Sproer C."/>
            <person name="Pradella S."/>
            <person name="Gunther G."/>
            <person name="Rohde M."/>
            <person name="von der Ohe W."/>
            <person name="Steinert M."/>
        </authorList>
    </citation>
    <scope>NUCLEOTIDE SEQUENCE</scope>
    <source>
        <strain evidence="12">Eric_III</strain>
        <strain evidence="13">Eric_V</strain>
    </source>
</reference>
<evidence type="ECO:0000313" key="15">
    <source>
        <dbReference type="Proteomes" id="UP000464330"/>
    </source>
</evidence>
<reference evidence="14" key="1">
    <citation type="submission" date="2017-02" db="EMBL/GenBank/DDBJ databases">
        <title>Delineation of Paenibacillus larvae strains originating from foulbrood outbreaks.</title>
        <authorList>
            <person name="Beims H."/>
            <person name="Bunk B."/>
            <person name="Sproeer C."/>
            <person name="Mohr K.I."/>
            <person name="Pradella S."/>
            <person name="Guenther G."/>
            <person name="Rohde M."/>
            <person name="von der Ohe W."/>
            <person name="Steinert M."/>
        </authorList>
    </citation>
    <scope>NUCLEOTIDE SEQUENCE [LARGE SCALE GENOMIC DNA]</scope>
    <source>
        <strain evidence="14">Eric_III</strain>
    </source>
</reference>
<dbReference type="CDD" id="cd07185">
    <property type="entry name" value="OmpA_C-like"/>
    <property type="match status" value="1"/>
</dbReference>